<comment type="caution">
    <text evidence="2">The sequence shown here is derived from an EMBL/GenBank/DDBJ whole genome shotgun (WGS) entry which is preliminary data.</text>
</comment>
<accession>A0ABQ7VSE6</accession>
<dbReference type="Pfam" id="PF14244">
    <property type="entry name" value="Retrotran_gag_3"/>
    <property type="match status" value="1"/>
</dbReference>
<evidence type="ECO:0000259" key="1">
    <source>
        <dbReference type="Pfam" id="PF14244"/>
    </source>
</evidence>
<evidence type="ECO:0000313" key="2">
    <source>
        <dbReference type="EMBL" id="KAH0770730.1"/>
    </source>
</evidence>
<evidence type="ECO:0000313" key="3">
    <source>
        <dbReference type="Proteomes" id="UP000826656"/>
    </source>
</evidence>
<dbReference type="Proteomes" id="UP000826656">
    <property type="component" value="Unassembled WGS sequence"/>
</dbReference>
<dbReference type="PANTHER" id="PTHR37610:SF6">
    <property type="entry name" value="GAG-POLYPEPTIDE OF LTR COPIA-TYPE-RELATED"/>
    <property type="match status" value="1"/>
</dbReference>
<dbReference type="InterPro" id="IPR029472">
    <property type="entry name" value="Copia-like_N"/>
</dbReference>
<keyword evidence="3" id="KW-1185">Reference proteome</keyword>
<organism evidence="2 3">
    <name type="scientific">Solanum tuberosum</name>
    <name type="common">Potato</name>
    <dbReference type="NCBI Taxonomy" id="4113"/>
    <lineage>
        <taxon>Eukaryota</taxon>
        <taxon>Viridiplantae</taxon>
        <taxon>Streptophyta</taxon>
        <taxon>Embryophyta</taxon>
        <taxon>Tracheophyta</taxon>
        <taxon>Spermatophyta</taxon>
        <taxon>Magnoliopsida</taxon>
        <taxon>eudicotyledons</taxon>
        <taxon>Gunneridae</taxon>
        <taxon>Pentapetalae</taxon>
        <taxon>asterids</taxon>
        <taxon>lamiids</taxon>
        <taxon>Solanales</taxon>
        <taxon>Solanaceae</taxon>
        <taxon>Solanoideae</taxon>
        <taxon>Solaneae</taxon>
        <taxon>Solanum</taxon>
    </lineage>
</organism>
<gene>
    <name evidence="2" type="ORF">KY290_014711</name>
</gene>
<protein>
    <recommendedName>
        <fullName evidence="1">Retrotransposon Copia-like N-terminal domain-containing protein</fullName>
    </recommendedName>
</protein>
<dbReference type="PANTHER" id="PTHR37610">
    <property type="entry name" value="CCHC-TYPE DOMAIN-CONTAINING PROTEIN"/>
    <property type="match status" value="1"/>
</dbReference>
<dbReference type="EMBL" id="JAIVGD010000011">
    <property type="protein sequence ID" value="KAH0770730.1"/>
    <property type="molecule type" value="Genomic_DNA"/>
</dbReference>
<name>A0ABQ7VSE6_SOLTU</name>
<proteinExistence type="predicted"/>
<feature type="domain" description="Retrotransposon Copia-like N-terminal" evidence="1">
    <location>
        <begin position="38"/>
        <end position="84"/>
    </location>
</feature>
<reference evidence="2 3" key="1">
    <citation type="journal article" date="2021" name="bioRxiv">
        <title>Chromosome-scale and haplotype-resolved genome assembly of a tetraploid potato cultivar.</title>
        <authorList>
            <person name="Sun H."/>
            <person name="Jiao W.-B."/>
            <person name="Krause K."/>
            <person name="Campoy J.A."/>
            <person name="Goel M."/>
            <person name="Folz-Donahue K."/>
            <person name="Kukat C."/>
            <person name="Huettel B."/>
            <person name="Schneeberger K."/>
        </authorList>
    </citation>
    <scope>NUCLEOTIDE SEQUENCE [LARGE SCALE GENOMIC DNA]</scope>
    <source>
        <strain evidence="2">SolTubOtavaFocal</strain>
        <tissue evidence="2">Leaves</tissue>
    </source>
</reference>
<sequence length="285" mass="31945">MGVQHNPTPTTRTQGLLPTANAHPIELINSAHPFFISHSDSLGTLLVNTVFDGKGFGGWKRGIWITLTAKNKSEFIDGSTKEPECIYYSTAKGIWEELEDMFGQSSGPRLFQLQKELSDLVQGSSDIPGYYTKIKRLWDELDTLDTFSFCPYDCTCGTKEKNIKAKQDKRLVQFLMGLNDSYCALIEKQREVQNTPKFPRESSSFVVANQANVGPRLHRFPPNFKFTRQKTSQSSVQGNAVTSNDVFGDSFMSDTVSTDQAKLLTAEQLAQFYAGPFNEEANAHW</sequence>